<feature type="transmembrane region" description="Helical" evidence="7">
    <location>
        <begin position="142"/>
        <end position="158"/>
    </location>
</feature>
<evidence type="ECO:0000256" key="1">
    <source>
        <dbReference type="ARBA" id="ARBA00004141"/>
    </source>
</evidence>
<dbReference type="InterPro" id="IPR037185">
    <property type="entry name" value="EmrE-like"/>
</dbReference>
<dbReference type="AlphaFoldDB" id="A0A7R9A0K7"/>
<organism evidence="8">
    <name type="scientific">Darwinula stevensoni</name>
    <dbReference type="NCBI Taxonomy" id="69355"/>
    <lineage>
        <taxon>Eukaryota</taxon>
        <taxon>Metazoa</taxon>
        <taxon>Ecdysozoa</taxon>
        <taxon>Arthropoda</taxon>
        <taxon>Crustacea</taxon>
        <taxon>Oligostraca</taxon>
        <taxon>Ostracoda</taxon>
        <taxon>Podocopa</taxon>
        <taxon>Podocopida</taxon>
        <taxon>Darwinulocopina</taxon>
        <taxon>Darwinuloidea</taxon>
        <taxon>Darwinulidae</taxon>
        <taxon>Darwinula</taxon>
    </lineage>
</organism>
<gene>
    <name evidence="8" type="ORF">DSTB1V02_LOCUS3161</name>
</gene>
<comment type="similarity">
    <text evidence="2">Belongs to the nucleotide-sugar transporter family. SLC35A subfamily.</text>
</comment>
<feature type="transmembrane region" description="Helical" evidence="7">
    <location>
        <begin position="280"/>
        <end position="300"/>
    </location>
</feature>
<proteinExistence type="inferred from homology"/>
<keyword evidence="3" id="KW-0813">Transport</keyword>
<evidence type="ECO:0000256" key="6">
    <source>
        <dbReference type="ARBA" id="ARBA00023136"/>
    </source>
</evidence>
<evidence type="ECO:0000313" key="8">
    <source>
        <dbReference type="EMBL" id="CAD7243231.1"/>
    </source>
</evidence>
<dbReference type="GO" id="GO:0015165">
    <property type="term" value="F:pyrimidine nucleotide-sugar transmembrane transporter activity"/>
    <property type="evidence" value="ECO:0007669"/>
    <property type="project" value="InterPro"/>
</dbReference>
<evidence type="ECO:0000256" key="4">
    <source>
        <dbReference type="ARBA" id="ARBA00022692"/>
    </source>
</evidence>
<feature type="transmembrane region" description="Helical" evidence="7">
    <location>
        <begin position="254"/>
        <end position="273"/>
    </location>
</feature>
<dbReference type="EMBL" id="LR899908">
    <property type="protein sequence ID" value="CAD7243231.1"/>
    <property type="molecule type" value="Genomic_DNA"/>
</dbReference>
<dbReference type="OrthoDB" id="408493at2759"/>
<keyword evidence="5 7" id="KW-1133">Transmembrane helix</keyword>
<evidence type="ECO:0008006" key="10">
    <source>
        <dbReference type="Google" id="ProtNLM"/>
    </source>
</evidence>
<dbReference type="EMBL" id="CAJPEV010000391">
    <property type="protein sequence ID" value="CAG0884782.1"/>
    <property type="molecule type" value="Genomic_DNA"/>
</dbReference>
<evidence type="ECO:0000256" key="2">
    <source>
        <dbReference type="ARBA" id="ARBA00009976"/>
    </source>
</evidence>
<protein>
    <recommendedName>
        <fullName evidence="10">UDP-N-acetylglucosamine transporter</fullName>
    </recommendedName>
</protein>
<evidence type="ECO:0000256" key="5">
    <source>
        <dbReference type="ARBA" id="ARBA00022989"/>
    </source>
</evidence>
<dbReference type="PANTHER" id="PTHR10231">
    <property type="entry name" value="NUCLEOTIDE-SUGAR TRANSMEMBRANE TRANSPORTER"/>
    <property type="match status" value="1"/>
</dbReference>
<feature type="transmembrane region" description="Helical" evidence="7">
    <location>
        <begin position="306"/>
        <end position="325"/>
    </location>
</feature>
<reference evidence="8" key="1">
    <citation type="submission" date="2020-11" db="EMBL/GenBank/DDBJ databases">
        <authorList>
            <person name="Tran Van P."/>
        </authorList>
    </citation>
    <scope>NUCLEOTIDE SEQUENCE</scope>
</reference>
<dbReference type="Proteomes" id="UP000677054">
    <property type="component" value="Unassembled WGS sequence"/>
</dbReference>
<dbReference type="InterPro" id="IPR007271">
    <property type="entry name" value="Nuc_sug_transpt"/>
</dbReference>
<feature type="transmembrane region" description="Helical" evidence="7">
    <location>
        <begin position="12"/>
        <end position="28"/>
    </location>
</feature>
<dbReference type="Gene3D" id="1.10.3730.20">
    <property type="match status" value="1"/>
</dbReference>
<comment type="subcellular location">
    <subcellularLocation>
        <location evidence="1">Membrane</location>
        <topology evidence="1">Multi-pass membrane protein</topology>
    </subcellularLocation>
</comment>
<accession>A0A7R9A0K7</accession>
<dbReference type="PIRSF" id="PIRSF005799">
    <property type="entry name" value="UDP-gal_transpt"/>
    <property type="match status" value="1"/>
</dbReference>
<keyword evidence="4 7" id="KW-0812">Transmembrane</keyword>
<feature type="transmembrane region" description="Helical" evidence="7">
    <location>
        <begin position="40"/>
        <end position="63"/>
    </location>
</feature>
<dbReference type="NCBIfam" id="TIGR00803">
    <property type="entry name" value="nst"/>
    <property type="match status" value="1"/>
</dbReference>
<keyword evidence="3" id="KW-0762">Sugar transport</keyword>
<evidence type="ECO:0000256" key="3">
    <source>
        <dbReference type="ARBA" id="ARBA00022597"/>
    </source>
</evidence>
<keyword evidence="9" id="KW-1185">Reference proteome</keyword>
<dbReference type="GO" id="GO:0000139">
    <property type="term" value="C:Golgi membrane"/>
    <property type="evidence" value="ECO:0007669"/>
    <property type="project" value="InterPro"/>
</dbReference>
<sequence length="349" mass="38902">MLSVSERTLKLSCLVLLTFITTSTVLLMRYSRTEKVPQHYLPSTAVFLAEVIKVITCVCVLYIEEGYDVEEASATLYHGITDWNETFKLIIPSAMYTLQNNLLFIALSNLDAPTYQVTYQLKILTTAIFSVMLLGRKLKTHQWVSLVLLMIGVALVQIPNDSSKSETHESAKKRGSLFLGLMSVFIASFSSGFAGVYFERLVKFGSHGGGSVPRLSIRNIQMGIFGVLFGAIAMLYSDYYSIRQGGMLQGYNLITWSIIALQAFGGLVIAVTIKYADNILKGFSTSFSIILSSLCSYFLLNDLDLSNNFILGSFLVICATFFYGCKFNYPEKEEVLQQKGMELNWGDAR</sequence>
<evidence type="ECO:0000313" key="9">
    <source>
        <dbReference type="Proteomes" id="UP000677054"/>
    </source>
</evidence>
<dbReference type="SUPFAM" id="SSF103481">
    <property type="entry name" value="Multidrug resistance efflux transporter EmrE"/>
    <property type="match status" value="1"/>
</dbReference>
<dbReference type="Pfam" id="PF04142">
    <property type="entry name" value="Nuc_sug_transp"/>
    <property type="match status" value="1"/>
</dbReference>
<feature type="transmembrane region" description="Helical" evidence="7">
    <location>
        <begin position="219"/>
        <end position="242"/>
    </location>
</feature>
<evidence type="ECO:0000256" key="7">
    <source>
        <dbReference type="SAM" id="Phobius"/>
    </source>
</evidence>
<name>A0A7R9A0K7_9CRUS</name>
<keyword evidence="6 7" id="KW-0472">Membrane</keyword>
<feature type="transmembrane region" description="Helical" evidence="7">
    <location>
        <begin position="178"/>
        <end position="198"/>
    </location>
</feature>